<gene>
    <name evidence="8" type="ORF">GCM10011335_16040</name>
</gene>
<evidence type="ECO:0000313" key="8">
    <source>
        <dbReference type="EMBL" id="GGD14067.1"/>
    </source>
</evidence>
<dbReference type="GO" id="GO:0030295">
    <property type="term" value="F:protein kinase activator activity"/>
    <property type="evidence" value="ECO:0007669"/>
    <property type="project" value="TreeGrafter"/>
</dbReference>
<comment type="caution">
    <text evidence="8">The sequence shown here is derived from an EMBL/GenBank/DDBJ whole genome shotgun (WGS) entry which is preliminary data.</text>
</comment>
<keyword evidence="6" id="KW-1133">Transmembrane helix</keyword>
<organism evidence="8 9">
    <name type="scientific">Aureimonas glaciei</name>
    <dbReference type="NCBI Taxonomy" id="1776957"/>
    <lineage>
        <taxon>Bacteria</taxon>
        <taxon>Pseudomonadati</taxon>
        <taxon>Pseudomonadota</taxon>
        <taxon>Alphaproteobacteria</taxon>
        <taxon>Hyphomicrobiales</taxon>
        <taxon>Aurantimonadaceae</taxon>
        <taxon>Aureimonas</taxon>
    </lineage>
</organism>
<dbReference type="SMART" id="SM00388">
    <property type="entry name" value="HisKA"/>
    <property type="match status" value="1"/>
</dbReference>
<protein>
    <recommendedName>
        <fullName evidence="2">histidine kinase</fullName>
        <ecNumber evidence="2">2.7.13.3</ecNumber>
    </recommendedName>
</protein>
<reference evidence="8" key="1">
    <citation type="journal article" date="2014" name="Int. J. Syst. Evol. Microbiol.">
        <title>Complete genome sequence of Corynebacterium casei LMG S-19264T (=DSM 44701T), isolated from a smear-ripened cheese.</title>
        <authorList>
            <consortium name="US DOE Joint Genome Institute (JGI-PGF)"/>
            <person name="Walter F."/>
            <person name="Albersmeier A."/>
            <person name="Kalinowski J."/>
            <person name="Ruckert C."/>
        </authorList>
    </citation>
    <scope>NUCLEOTIDE SEQUENCE</scope>
    <source>
        <strain evidence="8">CGMCC 1.15493</strain>
    </source>
</reference>
<evidence type="ECO:0000256" key="1">
    <source>
        <dbReference type="ARBA" id="ARBA00000085"/>
    </source>
</evidence>
<accession>A0A917D9N2</accession>
<dbReference type="GO" id="GO:0007234">
    <property type="term" value="P:osmosensory signaling via phosphorelay pathway"/>
    <property type="evidence" value="ECO:0007669"/>
    <property type="project" value="TreeGrafter"/>
</dbReference>
<dbReference type="PANTHER" id="PTHR42878">
    <property type="entry name" value="TWO-COMPONENT HISTIDINE KINASE"/>
    <property type="match status" value="1"/>
</dbReference>
<dbReference type="PROSITE" id="PS50109">
    <property type="entry name" value="HIS_KIN"/>
    <property type="match status" value="1"/>
</dbReference>
<dbReference type="GO" id="GO:0000156">
    <property type="term" value="F:phosphorelay response regulator activity"/>
    <property type="evidence" value="ECO:0007669"/>
    <property type="project" value="TreeGrafter"/>
</dbReference>
<reference evidence="8" key="2">
    <citation type="submission" date="2020-09" db="EMBL/GenBank/DDBJ databases">
        <authorList>
            <person name="Sun Q."/>
            <person name="Zhou Y."/>
        </authorList>
    </citation>
    <scope>NUCLEOTIDE SEQUENCE</scope>
    <source>
        <strain evidence="8">CGMCC 1.15493</strain>
    </source>
</reference>
<feature type="transmembrane region" description="Helical" evidence="6">
    <location>
        <begin position="12"/>
        <end position="34"/>
    </location>
</feature>
<dbReference type="InterPro" id="IPR003594">
    <property type="entry name" value="HATPase_dom"/>
</dbReference>
<dbReference type="SUPFAM" id="SSF55874">
    <property type="entry name" value="ATPase domain of HSP90 chaperone/DNA topoisomerase II/histidine kinase"/>
    <property type="match status" value="1"/>
</dbReference>
<dbReference type="EMBL" id="BMJJ01000003">
    <property type="protein sequence ID" value="GGD14067.1"/>
    <property type="molecule type" value="Genomic_DNA"/>
</dbReference>
<keyword evidence="6" id="KW-0472">Membrane</keyword>
<dbReference type="RefSeq" id="WP_188850061.1">
    <property type="nucleotide sequence ID" value="NZ_BMJJ01000003.1"/>
</dbReference>
<dbReference type="GO" id="GO:0000155">
    <property type="term" value="F:phosphorelay sensor kinase activity"/>
    <property type="evidence" value="ECO:0007669"/>
    <property type="project" value="InterPro"/>
</dbReference>
<evidence type="ECO:0000256" key="2">
    <source>
        <dbReference type="ARBA" id="ARBA00012438"/>
    </source>
</evidence>
<dbReference type="Gene3D" id="3.30.565.10">
    <property type="entry name" value="Histidine kinase-like ATPase, C-terminal domain"/>
    <property type="match status" value="1"/>
</dbReference>
<feature type="domain" description="Histidine kinase" evidence="7">
    <location>
        <begin position="251"/>
        <end position="487"/>
    </location>
</feature>
<dbReference type="CDD" id="cd00082">
    <property type="entry name" value="HisKA"/>
    <property type="match status" value="1"/>
</dbReference>
<keyword evidence="3" id="KW-0597">Phosphoprotein</keyword>
<dbReference type="InterPro" id="IPR050351">
    <property type="entry name" value="BphY/WalK/GraS-like"/>
</dbReference>
<name>A0A917D9N2_9HYPH</name>
<dbReference type="Proteomes" id="UP000613160">
    <property type="component" value="Unassembled WGS sequence"/>
</dbReference>
<comment type="catalytic activity">
    <reaction evidence="1">
        <text>ATP + protein L-histidine = ADP + protein N-phospho-L-histidine.</text>
        <dbReference type="EC" id="2.7.13.3"/>
    </reaction>
</comment>
<dbReference type="InterPro" id="IPR007891">
    <property type="entry name" value="CHASE3"/>
</dbReference>
<evidence type="ECO:0000256" key="6">
    <source>
        <dbReference type="SAM" id="Phobius"/>
    </source>
</evidence>
<dbReference type="SMART" id="SM00387">
    <property type="entry name" value="HATPase_c"/>
    <property type="match status" value="1"/>
</dbReference>
<dbReference type="CDD" id="cd19410">
    <property type="entry name" value="HK9-like_sensor"/>
    <property type="match status" value="1"/>
</dbReference>
<evidence type="ECO:0000313" key="9">
    <source>
        <dbReference type="Proteomes" id="UP000613160"/>
    </source>
</evidence>
<dbReference type="InterPro" id="IPR003661">
    <property type="entry name" value="HisK_dim/P_dom"/>
</dbReference>
<sequence>MKMPDRLSNRFILISLVSGFFSLIVAVGAAMWGLSQSQEIGRLVSHTYEVEQAILQFRGLTERVESARRGYLLDPADDLLATLDDAVTSRTAVMDRIGSLTSDNPVQIDALATLRTRSAAHLDQITRSIALRRTEGPEAAQAAFAAAGRDILNELRETARRMSEEEQRLLLTRRESQEEGIALSYILLAVSGILLLLVAAVTSVSLRQNFRDVKRSRDTLRDLNDNLETAVLMRTADLQRANDEIQRFAYIVSHDLRSPLVNVMGFTSELDAVVKPLAELIEKVDVEAPALVTEEVRLAVREDLPEAIGFIRSSTQKMDRLINAILRLSREGRRVITPEPLDVGTMLDGIVDSMQHRLTEVGAEVEIEKPLPKIVSDRVAVEQILSNLVENAVKYLKPGRPGRVVVRAKRAAGRVVFEVEDNGRGIDPKDHERIFDLFRRSGAQDQPGEGIGLAHVRALAYRLGGTISCESSLGEGATFRLSMPPQFQLNKEGAK</sequence>
<dbReference type="PRINTS" id="PR00344">
    <property type="entry name" value="BCTRLSENSOR"/>
</dbReference>
<dbReference type="InterPro" id="IPR036890">
    <property type="entry name" value="HATPase_C_sf"/>
</dbReference>
<dbReference type="PANTHER" id="PTHR42878:SF15">
    <property type="entry name" value="BACTERIOPHYTOCHROME"/>
    <property type="match status" value="1"/>
</dbReference>
<keyword evidence="4" id="KW-0808">Transferase</keyword>
<evidence type="ECO:0000259" key="7">
    <source>
        <dbReference type="PROSITE" id="PS50109"/>
    </source>
</evidence>
<proteinExistence type="predicted"/>
<dbReference type="Gene3D" id="1.10.287.130">
    <property type="match status" value="1"/>
</dbReference>
<evidence type="ECO:0000256" key="5">
    <source>
        <dbReference type="ARBA" id="ARBA00022777"/>
    </source>
</evidence>
<dbReference type="Pfam" id="PF02518">
    <property type="entry name" value="HATPase_c"/>
    <property type="match status" value="1"/>
</dbReference>
<evidence type="ECO:0000256" key="3">
    <source>
        <dbReference type="ARBA" id="ARBA00022553"/>
    </source>
</evidence>
<dbReference type="EC" id="2.7.13.3" evidence="2"/>
<dbReference type="SUPFAM" id="SSF47384">
    <property type="entry name" value="Homodimeric domain of signal transducing histidine kinase"/>
    <property type="match status" value="1"/>
</dbReference>
<feature type="transmembrane region" description="Helical" evidence="6">
    <location>
        <begin position="182"/>
        <end position="206"/>
    </location>
</feature>
<keyword evidence="9" id="KW-1185">Reference proteome</keyword>
<keyword evidence="6" id="KW-0812">Transmembrane</keyword>
<dbReference type="AlphaFoldDB" id="A0A917D9N2"/>
<dbReference type="Pfam" id="PF00512">
    <property type="entry name" value="HisKA"/>
    <property type="match status" value="1"/>
</dbReference>
<dbReference type="InterPro" id="IPR004358">
    <property type="entry name" value="Sig_transdc_His_kin-like_C"/>
</dbReference>
<dbReference type="InterPro" id="IPR036097">
    <property type="entry name" value="HisK_dim/P_sf"/>
</dbReference>
<dbReference type="Pfam" id="PF05227">
    <property type="entry name" value="CHASE3"/>
    <property type="match status" value="1"/>
</dbReference>
<evidence type="ECO:0000256" key="4">
    <source>
        <dbReference type="ARBA" id="ARBA00022679"/>
    </source>
</evidence>
<keyword evidence="5 8" id="KW-0418">Kinase</keyword>
<dbReference type="InterPro" id="IPR005467">
    <property type="entry name" value="His_kinase_dom"/>
</dbReference>